<dbReference type="AlphaFoldDB" id="A0A8A1MAL4"/>
<evidence type="ECO:0000256" key="3">
    <source>
        <dbReference type="ARBA" id="ARBA00023098"/>
    </source>
</evidence>
<dbReference type="GO" id="GO:0047184">
    <property type="term" value="F:1-acylglycerophosphocholine O-acyltransferase activity"/>
    <property type="evidence" value="ECO:0007669"/>
    <property type="project" value="TreeGrafter"/>
</dbReference>
<evidence type="ECO:0000313" key="7">
    <source>
        <dbReference type="EMBL" id="QSS61217.1"/>
    </source>
</evidence>
<keyword evidence="4" id="KW-0472">Membrane</keyword>
<dbReference type="EMBL" id="CP069111">
    <property type="protein sequence ID" value="QSS61217.1"/>
    <property type="molecule type" value="Genomic_DNA"/>
</dbReference>
<keyword evidence="3" id="KW-0443">Lipid metabolism</keyword>
<dbReference type="InterPro" id="IPR000872">
    <property type="entry name" value="Tafazzin"/>
</dbReference>
<dbReference type="Proteomes" id="UP000663671">
    <property type="component" value="Chromosome 5"/>
</dbReference>
<gene>
    <name evidence="7" type="primary">TAZ1</name>
    <name evidence="7" type="ORF">I7I51_03389</name>
</gene>
<dbReference type="GO" id="GO:0007007">
    <property type="term" value="P:inner mitochondrial membrane organization"/>
    <property type="evidence" value="ECO:0007669"/>
    <property type="project" value="TreeGrafter"/>
</dbReference>
<comment type="subcellular location">
    <subcellularLocation>
        <location evidence="1">Membrane</location>
        <topology evidence="1">Peripheral membrane protein</topology>
    </subcellularLocation>
</comment>
<protein>
    <submittedName>
        <fullName evidence="7">Tafazzin</fullName>
    </submittedName>
</protein>
<dbReference type="PANTHER" id="PTHR12497:SF0">
    <property type="entry name" value="TAFAZZIN"/>
    <property type="match status" value="1"/>
</dbReference>
<dbReference type="PRINTS" id="PR00979">
    <property type="entry name" value="TAFAZZIN"/>
</dbReference>
<keyword evidence="5" id="KW-0012">Acyltransferase</keyword>
<evidence type="ECO:0000313" key="8">
    <source>
        <dbReference type="Proteomes" id="UP000663671"/>
    </source>
</evidence>
<feature type="region of interest" description="Disordered" evidence="6">
    <location>
        <begin position="625"/>
        <end position="659"/>
    </location>
</feature>
<proteinExistence type="predicted"/>
<evidence type="ECO:0000256" key="4">
    <source>
        <dbReference type="ARBA" id="ARBA00023136"/>
    </source>
</evidence>
<dbReference type="GO" id="GO:0035965">
    <property type="term" value="P:cardiolipin acyl-chain remodeling"/>
    <property type="evidence" value="ECO:0007669"/>
    <property type="project" value="TreeGrafter"/>
</dbReference>
<reference evidence="7" key="1">
    <citation type="submission" date="2021-01" db="EMBL/GenBank/DDBJ databases">
        <title>Chromosome-level genome assembly of a human fungal pathogen reveals clustering of transcriptionally co-regulated genes.</title>
        <authorList>
            <person name="Voorhies M."/>
            <person name="Cohen S."/>
            <person name="Shea T.P."/>
            <person name="Petrus S."/>
            <person name="Munoz J.F."/>
            <person name="Poplawski S."/>
            <person name="Goldman W.E."/>
            <person name="Michael T."/>
            <person name="Cuomo C.A."/>
            <person name="Sil A."/>
            <person name="Beyhan S."/>
        </authorList>
    </citation>
    <scope>NUCLEOTIDE SEQUENCE</scope>
    <source>
        <strain evidence="7">WU24</strain>
    </source>
</reference>
<organism evidence="7 8">
    <name type="scientific">Ajellomyces capsulatus</name>
    <name type="common">Darling's disease fungus</name>
    <name type="synonym">Histoplasma capsulatum</name>
    <dbReference type="NCBI Taxonomy" id="5037"/>
    <lineage>
        <taxon>Eukaryota</taxon>
        <taxon>Fungi</taxon>
        <taxon>Dikarya</taxon>
        <taxon>Ascomycota</taxon>
        <taxon>Pezizomycotina</taxon>
        <taxon>Eurotiomycetes</taxon>
        <taxon>Eurotiomycetidae</taxon>
        <taxon>Onygenales</taxon>
        <taxon>Ajellomycetaceae</taxon>
        <taxon>Histoplasma</taxon>
    </lineage>
</organism>
<dbReference type="SUPFAM" id="SSF69593">
    <property type="entry name" value="Glycerol-3-phosphate (1)-acyltransferase"/>
    <property type="match status" value="1"/>
</dbReference>
<dbReference type="GO" id="GO:0031966">
    <property type="term" value="C:mitochondrial membrane"/>
    <property type="evidence" value="ECO:0007669"/>
    <property type="project" value="TreeGrafter"/>
</dbReference>
<dbReference type="OrthoDB" id="193467at2759"/>
<dbReference type="VEuPathDB" id="FungiDB:I7I51_03389"/>
<evidence type="ECO:0000256" key="2">
    <source>
        <dbReference type="ARBA" id="ARBA00022679"/>
    </source>
</evidence>
<evidence type="ECO:0000256" key="5">
    <source>
        <dbReference type="ARBA" id="ARBA00023315"/>
    </source>
</evidence>
<keyword evidence="2" id="KW-0808">Transferase</keyword>
<evidence type="ECO:0000256" key="1">
    <source>
        <dbReference type="ARBA" id="ARBA00004170"/>
    </source>
</evidence>
<dbReference type="PANTHER" id="PTHR12497">
    <property type="entry name" value="TAZ PROTEIN TAFAZZIN"/>
    <property type="match status" value="1"/>
</dbReference>
<name>A0A8A1MAL4_AJECA</name>
<sequence length="659" mass="75074">MAQRYFDVNMRFDIQPPLRTSPGQRMSWPIVATFDVVSHLHPEVVRQHIRASQAKLNIWKGIDPGPEEYNVELSAALVPVDDGQNFQLRAVFPDVHIDSTGDFFLSVHGVFSMLGDPNVKDIMVHLDVRVDVEEGSPDIHKYSPAEIGFLRDNYQSLNMTAGEMEEAIKRRKAKEKGLVEGKDGESTARWDQDQITEMMDISNWYFNGMRLSHSMLTLFLCYHWTGQRDLIHKTSIVDRKTVPRRTPRFLGSKSQLSPGQWEKQDQKISPIDTYSVVHTITFPCTYIVPYLCASSQWKGTDCIALMHLSPGTLEHPSSFWKGCSAATISSRAREISEAPGKSRRSGITYPRTDHWMDDPLMWGTIPLLNSRAFQSSNRRWAFGSHDICFSNRAVSAFFTLGQVLPTHRSLHSSYGGLFQPTMTQAIRLLSRGPFSPEPYMAPASRQHWSLQNVCVDPFSEVATAYTTTGEDSHLAPSAYACNSYSWIHIFPEGKVHQAPNKTMRYFKWGVSRLILEASECPDVVPMWIEGTDQVMHEDRTFPRFLPRVNKNISVTFGDPVDLEERFGDLRRRWQHIRAKAEGGKDVLPLGVLNDELKYSKDAIELRIECAKRIRELVLAVRKSRGLPDEDPKESRVETWLREGPKTEGKMDDGSWIRDA</sequence>
<evidence type="ECO:0000256" key="6">
    <source>
        <dbReference type="SAM" id="MobiDB-lite"/>
    </source>
</evidence>
<accession>A0A8A1MAL4</accession>